<keyword evidence="1" id="KW-0175">Coiled coil</keyword>
<name>A0AAP2D4X4_9BACT</name>
<dbReference type="InterPro" id="IPR037219">
    <property type="entry name" value="Peptidase_M41-like"/>
</dbReference>
<dbReference type="GO" id="GO:0005524">
    <property type="term" value="F:ATP binding"/>
    <property type="evidence" value="ECO:0007669"/>
    <property type="project" value="InterPro"/>
</dbReference>
<comment type="caution">
    <text evidence="3">The sequence shown here is derived from an EMBL/GenBank/DDBJ whole genome shotgun (WGS) entry which is preliminary data.</text>
</comment>
<dbReference type="PANTHER" id="PTHR23076">
    <property type="entry name" value="METALLOPROTEASE M41 FTSH"/>
    <property type="match status" value="1"/>
</dbReference>
<dbReference type="GO" id="GO:0004176">
    <property type="term" value="F:ATP-dependent peptidase activity"/>
    <property type="evidence" value="ECO:0007669"/>
    <property type="project" value="InterPro"/>
</dbReference>
<evidence type="ECO:0000256" key="1">
    <source>
        <dbReference type="SAM" id="Coils"/>
    </source>
</evidence>
<proteinExistence type="predicted"/>
<protein>
    <recommendedName>
        <fullName evidence="2">Peptidase M41 domain-containing protein</fullName>
    </recommendedName>
</protein>
<evidence type="ECO:0000313" key="3">
    <source>
        <dbReference type="EMBL" id="MBT1685202.1"/>
    </source>
</evidence>
<dbReference type="PANTHER" id="PTHR23076:SF110">
    <property type="entry name" value="INACTIVE ATP-DEPENDENT ZINC METALLOPROTEASE FTSHI 3, CHLOROPLASTIC-RELATED"/>
    <property type="match status" value="1"/>
</dbReference>
<dbReference type="GO" id="GO:0006508">
    <property type="term" value="P:proteolysis"/>
    <property type="evidence" value="ECO:0007669"/>
    <property type="project" value="InterPro"/>
</dbReference>
<keyword evidence="4" id="KW-1185">Reference proteome</keyword>
<evidence type="ECO:0000313" key="4">
    <source>
        <dbReference type="Proteomes" id="UP001319180"/>
    </source>
</evidence>
<organism evidence="3 4">
    <name type="scientific">Dawidia soli</name>
    <dbReference type="NCBI Taxonomy" id="2782352"/>
    <lineage>
        <taxon>Bacteria</taxon>
        <taxon>Pseudomonadati</taxon>
        <taxon>Bacteroidota</taxon>
        <taxon>Cytophagia</taxon>
        <taxon>Cytophagales</taxon>
        <taxon>Chryseotaleaceae</taxon>
        <taxon>Dawidia</taxon>
    </lineage>
</organism>
<dbReference type="InterPro" id="IPR027417">
    <property type="entry name" value="P-loop_NTPase"/>
</dbReference>
<dbReference type="Pfam" id="PF01434">
    <property type="entry name" value="Peptidase_M41"/>
    <property type="match status" value="1"/>
</dbReference>
<sequence>MAVSLKEKFLGLDAVIDEVTSLMIPWYLFPGAQQRPTVINLWGLTGSGKTALVQAIIEYLQYQKLYTHMDMGEFESDSASWMKNILTDDLAFFHGKPAIFCLDEFQFARTVDADRRELGKDKLRVIWDLLDSGKINHVPGHYTTATYNAEKCLRRLEKASRLGVTITRGQVDAAGLDEFKAVFDGFYLEYENRNKIPEADYFLSRDFTGVLRNLFNDDDITHEVLQQRIADSDLHGLMRLVNEAQRSQPLTQTLDLSGALIFVLGNLDEAYTMSGSLNPDISADDFYEQTTKINLADIKRALRKRFRSEQIARLGNNHVIYTSFHTAHFRELIGRELKRIGAFAQAQFGWTTSFDDSIVDVVYSEGVFPAQGTRPVFTTVKNLIESRVGSLAVSVLEYQLPVASIDWRFEGETFTYTLRDASGTVLLTTSDKATLKLDSLRKSIDPELQAHVAVHEAGHAVLAALTLRIIPTVVVSRTASDAEGFCLVDFPEGPMTRETLQKDIIITLGGYVAERLVFGDQFTSSGVSIDIEEASRLANRAVRRYAMGSDPIHLAVDSSGEADAFFLSERYAGESIAIIKACEAEAERLLNRNKLLLLKMAEYLTTTSRMEQETIEEYVARYGKEEWIARDGFIKRDQYYRFNETLQKQLKSLELEAAQADIEGLVSEAKAILSR</sequence>
<dbReference type="GO" id="GO:0004222">
    <property type="term" value="F:metalloendopeptidase activity"/>
    <property type="evidence" value="ECO:0007669"/>
    <property type="project" value="InterPro"/>
</dbReference>
<dbReference type="Gene3D" id="3.40.50.300">
    <property type="entry name" value="P-loop containing nucleotide triphosphate hydrolases"/>
    <property type="match status" value="1"/>
</dbReference>
<dbReference type="Gene3D" id="1.20.58.760">
    <property type="entry name" value="Peptidase M41"/>
    <property type="match status" value="1"/>
</dbReference>
<gene>
    <name evidence="3" type="ORF">KK078_01480</name>
</gene>
<dbReference type="InterPro" id="IPR000642">
    <property type="entry name" value="Peptidase_M41"/>
</dbReference>
<dbReference type="RefSeq" id="WP_254088457.1">
    <property type="nucleotide sequence ID" value="NZ_JAHESC010000002.1"/>
</dbReference>
<dbReference type="SUPFAM" id="SSF52540">
    <property type="entry name" value="P-loop containing nucleoside triphosphate hydrolases"/>
    <property type="match status" value="1"/>
</dbReference>
<accession>A0AAP2D4X4</accession>
<dbReference type="EMBL" id="JAHESC010000002">
    <property type="protein sequence ID" value="MBT1685202.1"/>
    <property type="molecule type" value="Genomic_DNA"/>
</dbReference>
<feature type="coiled-coil region" evidence="1">
    <location>
        <begin position="636"/>
        <end position="663"/>
    </location>
</feature>
<feature type="domain" description="Peptidase M41" evidence="2">
    <location>
        <begin position="444"/>
        <end position="616"/>
    </location>
</feature>
<dbReference type="Proteomes" id="UP001319180">
    <property type="component" value="Unassembled WGS sequence"/>
</dbReference>
<dbReference type="AlphaFoldDB" id="A0AAP2D4X4"/>
<dbReference type="SUPFAM" id="SSF140990">
    <property type="entry name" value="FtsH protease domain-like"/>
    <property type="match status" value="1"/>
</dbReference>
<evidence type="ECO:0000259" key="2">
    <source>
        <dbReference type="Pfam" id="PF01434"/>
    </source>
</evidence>
<reference evidence="3 4" key="1">
    <citation type="submission" date="2021-05" db="EMBL/GenBank/DDBJ databases">
        <title>A Polyphasic approach of four new species of the genus Ohtaekwangia: Ohtaekwangia histidinii sp. nov., Ohtaekwangia cretensis sp. nov., Ohtaekwangia indiensis sp. nov., Ohtaekwangia reichenbachii sp. nov. from diverse environment.</title>
        <authorList>
            <person name="Octaviana S."/>
        </authorList>
    </citation>
    <scope>NUCLEOTIDE SEQUENCE [LARGE SCALE GENOMIC DNA]</scope>
    <source>
        <strain evidence="3 4">PWU37</strain>
    </source>
</reference>